<proteinExistence type="predicted"/>
<evidence type="ECO:0000256" key="1">
    <source>
        <dbReference type="SAM" id="Phobius"/>
    </source>
</evidence>
<name>A0A8S5UQ09_9VIRU</name>
<keyword evidence="1" id="KW-1133">Transmembrane helix</keyword>
<sequence>MFKKLFSGLKSKVLAFVGLGLGAVNAVAADITMGSDGTVTGTFNLTNVYAVGAAVFGALATIAAISICFRMIRKAS</sequence>
<accession>A0A8S5UQ09</accession>
<organism evidence="2">
    <name type="scientific">Inoviridae sp. ctTUL13</name>
    <dbReference type="NCBI Taxonomy" id="2825782"/>
    <lineage>
        <taxon>Viruses</taxon>
        <taxon>Monodnaviria</taxon>
        <taxon>Loebvirae</taxon>
        <taxon>Hofneiviricota</taxon>
        <taxon>Faserviricetes</taxon>
        <taxon>Tubulavirales</taxon>
        <taxon>Inoviridae</taxon>
    </lineage>
</organism>
<dbReference type="EMBL" id="BK016119">
    <property type="protein sequence ID" value="DAF96585.1"/>
    <property type="molecule type" value="Genomic_DNA"/>
</dbReference>
<evidence type="ECO:0000313" key="2">
    <source>
        <dbReference type="EMBL" id="DAF96585.1"/>
    </source>
</evidence>
<protein>
    <submittedName>
        <fullName evidence="2">Coat protein</fullName>
    </submittedName>
</protein>
<keyword evidence="1" id="KW-0812">Transmembrane</keyword>
<reference evidence="2" key="1">
    <citation type="journal article" date="2021" name="Proc. Natl. Acad. Sci. U.S.A.">
        <title>A Catalog of Tens of Thousands of Viruses from Human Metagenomes Reveals Hidden Associations with Chronic Diseases.</title>
        <authorList>
            <person name="Tisza M.J."/>
            <person name="Buck C.B."/>
        </authorList>
    </citation>
    <scope>NUCLEOTIDE SEQUENCE</scope>
    <source>
        <strain evidence="2">CtTUL13</strain>
    </source>
</reference>
<dbReference type="GO" id="GO:0019028">
    <property type="term" value="C:viral capsid"/>
    <property type="evidence" value="ECO:0007669"/>
    <property type="project" value="UniProtKB-KW"/>
</dbReference>
<feature type="transmembrane region" description="Helical" evidence="1">
    <location>
        <begin position="48"/>
        <end position="72"/>
    </location>
</feature>
<keyword evidence="2" id="KW-0167">Capsid protein</keyword>
<keyword evidence="1" id="KW-0472">Membrane</keyword>
<keyword evidence="2" id="KW-0946">Virion</keyword>